<keyword evidence="2" id="KW-1185">Reference proteome</keyword>
<dbReference type="AlphaFoldDB" id="A0A0D5C094"/>
<dbReference type="OrthoDB" id="3269at2157"/>
<evidence type="ECO:0008006" key="3">
    <source>
        <dbReference type="Google" id="ProtNLM"/>
    </source>
</evidence>
<reference evidence="1 2" key="2">
    <citation type="journal article" date="2016" name="ISME J.">
        <title>Physiological and genomic characterization of two novel marine thaumarchaeal strains indicates niche differentiation.</title>
        <authorList>
            <person name="Bayer B."/>
            <person name="Vojvoda J."/>
            <person name="Offre P."/>
            <person name="Alves R.J."/>
            <person name="Elisabeth N.H."/>
            <person name="Garcia J.A."/>
            <person name="Volland J.M."/>
            <person name="Srivastava A."/>
            <person name="Schleper C."/>
            <person name="Herndl G.J."/>
        </authorList>
    </citation>
    <scope>NUCLEOTIDE SEQUENCE [LARGE SCALE GENOMIC DNA]</scope>
    <source>
        <strain evidence="1 2">NF5</strain>
    </source>
</reference>
<dbReference type="Proteomes" id="UP000032408">
    <property type="component" value="Chromosome"/>
</dbReference>
<dbReference type="RefSeq" id="WP_048118841.1">
    <property type="nucleotide sequence ID" value="NZ_CP011070.1"/>
</dbReference>
<dbReference type="HOGENOM" id="CLU_2044306_0_0_2"/>
<evidence type="ECO:0000313" key="1">
    <source>
        <dbReference type="EMBL" id="AJW70229.1"/>
    </source>
</evidence>
<organism evidence="1 2">
    <name type="scientific">Nitrosopumilus adriaticus</name>
    <dbReference type="NCBI Taxonomy" id="1580092"/>
    <lineage>
        <taxon>Archaea</taxon>
        <taxon>Nitrososphaerota</taxon>
        <taxon>Nitrososphaeria</taxon>
        <taxon>Nitrosopumilales</taxon>
        <taxon>Nitrosopumilaceae</taxon>
        <taxon>Nitrosopumilus</taxon>
    </lineage>
</organism>
<dbReference type="KEGG" id="nin:NADRNF5_0533"/>
<evidence type="ECO:0000313" key="2">
    <source>
        <dbReference type="Proteomes" id="UP000032408"/>
    </source>
</evidence>
<dbReference type="GeneID" id="24819776"/>
<gene>
    <name evidence="1" type="ORF">NADRNF5_0533</name>
</gene>
<sequence>MNKIIPISLAVGISILIVVIGVNSLNFEPVPPVSQQDLRIMIDEWMNSSDRNDLEPRLEIMKAYYTFEESGQKLSDDQEGRVMLNQIRKMISFDIPKMELDQIKAEIRNDLREMGFNPKE</sequence>
<proteinExistence type="predicted"/>
<dbReference type="STRING" id="1580092.NADRNF5_0533"/>
<name>A0A0D5C094_9ARCH</name>
<accession>A0A0D5C094</accession>
<dbReference type="EMBL" id="CP011070">
    <property type="protein sequence ID" value="AJW70229.1"/>
    <property type="molecule type" value="Genomic_DNA"/>
</dbReference>
<protein>
    <recommendedName>
        <fullName evidence="3">Proteinase inhibitor I1 Kazal</fullName>
    </recommendedName>
</protein>
<reference evidence="2" key="1">
    <citation type="submission" date="2015-03" db="EMBL/GenBank/DDBJ databases">
        <title>Characterization of two novel Thaumarchaeota isolated from the Northern Adriatic Sea.</title>
        <authorList>
            <person name="Bayer B."/>
            <person name="Vojvoda J."/>
            <person name="Offre P."/>
            <person name="Srivastava A."/>
            <person name="Elisabeth N."/>
            <person name="Garcia J.A.L."/>
            <person name="Schleper C."/>
            <person name="Herndl G.J."/>
        </authorList>
    </citation>
    <scope>NUCLEOTIDE SEQUENCE [LARGE SCALE GENOMIC DNA]</scope>
    <source>
        <strain evidence="2">NF5</strain>
    </source>
</reference>